<dbReference type="InterPro" id="IPR007280">
    <property type="entry name" value="Peptidase_C_arc/bac"/>
</dbReference>
<reference evidence="11" key="1">
    <citation type="journal article" date="2019" name="Int. J. Syst. Evol. Microbiol.">
        <title>The Global Catalogue of Microorganisms (GCM) 10K type strain sequencing project: providing services to taxonomists for standard genome sequencing and annotation.</title>
        <authorList>
            <consortium name="The Broad Institute Genomics Platform"/>
            <consortium name="The Broad Institute Genome Sequencing Center for Infectious Disease"/>
            <person name="Wu L."/>
            <person name="Ma J."/>
        </authorList>
    </citation>
    <scope>NUCLEOTIDE SEQUENCE [LARGE SCALE GENOMIC DNA]</scope>
    <source>
        <strain evidence="11">NBRC 110044</strain>
    </source>
</reference>
<evidence type="ECO:0000256" key="2">
    <source>
        <dbReference type="ARBA" id="ARBA00022670"/>
    </source>
</evidence>
<keyword evidence="2" id="KW-0645">Protease</keyword>
<evidence type="ECO:0000256" key="7">
    <source>
        <dbReference type="SAM" id="SignalP"/>
    </source>
</evidence>
<feature type="domain" description="Peptidase C-terminal archaeal/bacterial" evidence="8">
    <location>
        <begin position="439"/>
        <end position="501"/>
    </location>
</feature>
<sequence>MQKKIMPLLLAGLCLTAWADSAPSGKKVWITVGDAAYVQLKKLAPQVVAGESRVQPASAGLGRAVGLERAYAVEVDEGLLGGLSEAVHHELRRCGGYMAHPSRAAAIAALQPPPAVAMASRPSYVIDNQTTVNPLLPQLQDSNIAGTINDLAAFTNRYYTTSHGVAASNWLLQRWQQLAAGRSDVTVEQFSHASWPQKSVILTIRGTDNASEVVVLGGHLDSTVGSTGENTRAPGADDDASGIASLTEAARVMISSGYKPRRTIKFMGYAAEEVGLRGSQDIARKFKTDNVNVVGVMQLDMTNYKGSVNDIYIYTDYTDSQQNTFIGNLVTTYLPTLKLGYDKCGYGCSDHASWTGQGFAASLPFEATFSQSNPRIHTANDTYANMGNQAQHALKFARLAAAFAVELGSDGPSDPVPGDTVENFSGTLARGQKANYGPFKVAGGTTFKADLTGTGDADLYVRKGAAPTTSSYDCRPYKSGSAESCSVAVTANGDVYVMVNGYAASTFNLKVTYRAQQ</sequence>
<dbReference type="PIRSF" id="PIRSF036685">
    <property type="entry name" value="BacLeuNPeptidase"/>
    <property type="match status" value="1"/>
</dbReference>
<comment type="caution">
    <text evidence="10">The sequence shown here is derived from an EMBL/GenBank/DDBJ whole genome shotgun (WGS) entry which is preliminary data.</text>
</comment>
<evidence type="ECO:0000256" key="3">
    <source>
        <dbReference type="ARBA" id="ARBA00022723"/>
    </source>
</evidence>
<feature type="domain" description="Peptidase M28" evidence="9">
    <location>
        <begin position="200"/>
        <end position="394"/>
    </location>
</feature>
<feature type="chain" id="PRO_5046181614" evidence="7">
    <location>
        <begin position="20"/>
        <end position="517"/>
    </location>
</feature>
<keyword evidence="3" id="KW-0479">Metal-binding</keyword>
<dbReference type="GO" id="GO:0004177">
    <property type="term" value="F:aminopeptidase activity"/>
    <property type="evidence" value="ECO:0007669"/>
    <property type="project" value="UniProtKB-KW"/>
</dbReference>
<feature type="signal peptide" evidence="7">
    <location>
        <begin position="1"/>
        <end position="19"/>
    </location>
</feature>
<accession>A0ABQ5YAK9</accession>
<protein>
    <submittedName>
        <fullName evidence="10">Aminopeptidase</fullName>
    </submittedName>
</protein>
<evidence type="ECO:0000313" key="11">
    <source>
        <dbReference type="Proteomes" id="UP001156706"/>
    </source>
</evidence>
<keyword evidence="4 7" id="KW-0732">Signal</keyword>
<evidence type="ECO:0000256" key="1">
    <source>
        <dbReference type="ARBA" id="ARBA00022438"/>
    </source>
</evidence>
<dbReference type="PANTHER" id="PTHR12147:SF56">
    <property type="entry name" value="AMINOPEPTIDASE YDR415C-RELATED"/>
    <property type="match status" value="1"/>
</dbReference>
<dbReference type="CDD" id="cd03879">
    <property type="entry name" value="M28_AAP"/>
    <property type="match status" value="1"/>
</dbReference>
<dbReference type="PANTHER" id="PTHR12147">
    <property type="entry name" value="METALLOPEPTIDASE M28 FAMILY MEMBER"/>
    <property type="match status" value="1"/>
</dbReference>
<keyword evidence="6" id="KW-0862">Zinc</keyword>
<dbReference type="EMBL" id="BSOG01000001">
    <property type="protein sequence ID" value="GLR11985.1"/>
    <property type="molecule type" value="Genomic_DNA"/>
</dbReference>
<evidence type="ECO:0000256" key="6">
    <source>
        <dbReference type="ARBA" id="ARBA00022833"/>
    </source>
</evidence>
<keyword evidence="1 10" id="KW-0031">Aminopeptidase</keyword>
<proteinExistence type="predicted"/>
<gene>
    <name evidence="10" type="ORF">GCM10007907_07750</name>
</gene>
<dbReference type="Pfam" id="PF04389">
    <property type="entry name" value="Peptidase_M28"/>
    <property type="match status" value="1"/>
</dbReference>
<evidence type="ECO:0000259" key="8">
    <source>
        <dbReference type="Pfam" id="PF04151"/>
    </source>
</evidence>
<keyword evidence="11" id="KW-1185">Reference proteome</keyword>
<dbReference type="InterPro" id="IPR007484">
    <property type="entry name" value="Peptidase_M28"/>
</dbReference>
<organism evidence="10 11">
    <name type="scientific">Chitinimonas prasina</name>
    <dbReference type="NCBI Taxonomy" id="1434937"/>
    <lineage>
        <taxon>Bacteria</taxon>
        <taxon>Pseudomonadati</taxon>
        <taxon>Pseudomonadota</taxon>
        <taxon>Betaproteobacteria</taxon>
        <taxon>Neisseriales</taxon>
        <taxon>Chitinibacteraceae</taxon>
        <taxon>Chitinimonas</taxon>
    </lineage>
</organism>
<keyword evidence="5" id="KW-0378">Hydrolase</keyword>
<dbReference type="RefSeq" id="WP_284195126.1">
    <property type="nucleotide sequence ID" value="NZ_BSOG01000001.1"/>
</dbReference>
<name>A0ABQ5YAK9_9NEIS</name>
<evidence type="ECO:0000259" key="9">
    <source>
        <dbReference type="Pfam" id="PF04389"/>
    </source>
</evidence>
<dbReference type="SUPFAM" id="SSF53187">
    <property type="entry name" value="Zn-dependent exopeptidases"/>
    <property type="match status" value="1"/>
</dbReference>
<dbReference type="InterPro" id="IPR012189">
    <property type="entry name" value="Pept_M28E_Ap1"/>
</dbReference>
<dbReference type="InterPro" id="IPR045175">
    <property type="entry name" value="M28_fam"/>
</dbReference>
<dbReference type="Proteomes" id="UP001156706">
    <property type="component" value="Unassembled WGS sequence"/>
</dbReference>
<dbReference type="Gene3D" id="3.40.630.10">
    <property type="entry name" value="Zn peptidases"/>
    <property type="match status" value="1"/>
</dbReference>
<dbReference type="Pfam" id="PF04151">
    <property type="entry name" value="PPC"/>
    <property type="match status" value="1"/>
</dbReference>
<dbReference type="Gene3D" id="2.60.120.380">
    <property type="match status" value="1"/>
</dbReference>
<evidence type="ECO:0000313" key="10">
    <source>
        <dbReference type="EMBL" id="GLR11985.1"/>
    </source>
</evidence>
<evidence type="ECO:0000256" key="4">
    <source>
        <dbReference type="ARBA" id="ARBA00022729"/>
    </source>
</evidence>
<evidence type="ECO:0000256" key="5">
    <source>
        <dbReference type="ARBA" id="ARBA00022801"/>
    </source>
</evidence>